<evidence type="ECO:0000313" key="1">
    <source>
        <dbReference type="EMBL" id="WOE74083.1"/>
    </source>
</evidence>
<gene>
    <name evidence="1" type="ORF">RB602_09460</name>
</gene>
<dbReference type="Proteomes" id="UP001302429">
    <property type="component" value="Chromosome"/>
</dbReference>
<dbReference type="AlphaFoldDB" id="A0AA97F4W8"/>
<keyword evidence="2" id="KW-1185">Reference proteome</keyword>
<dbReference type="KEGG" id="acoa:RB602_09460"/>
<dbReference type="Pfam" id="PF04977">
    <property type="entry name" value="DivIC"/>
    <property type="match status" value="1"/>
</dbReference>
<dbReference type="EMBL" id="CP136594">
    <property type="protein sequence ID" value="WOE74083.1"/>
    <property type="molecule type" value="Genomic_DNA"/>
</dbReference>
<accession>A0AA97F4W8</accession>
<proteinExistence type="predicted"/>
<dbReference type="InterPro" id="IPR007060">
    <property type="entry name" value="FtsL/DivIC"/>
</dbReference>
<organism evidence="1 2">
    <name type="scientific">Alterisphingorhabdus coralli</name>
    <dbReference type="NCBI Taxonomy" id="3071408"/>
    <lineage>
        <taxon>Bacteria</taxon>
        <taxon>Pseudomonadati</taxon>
        <taxon>Pseudomonadota</taxon>
        <taxon>Alphaproteobacteria</taxon>
        <taxon>Sphingomonadales</taxon>
        <taxon>Sphingomonadaceae</taxon>
        <taxon>Alterisphingorhabdus (ex Yan et al. 2024)</taxon>
    </lineage>
</organism>
<protein>
    <submittedName>
        <fullName evidence="1">Septum formation initiator family protein</fullName>
    </submittedName>
</protein>
<sequence>MVKQQTPAAKVRSKLGSGLALLCLLAISAYAVLGPTGVLAWGDYQQRLQERKAELAALTEKEAALENRINLLQPGKADPDLAGELIRKELNVVHPDEIVVPLN</sequence>
<name>A0AA97F4W8_9SPHN</name>
<reference evidence="1 2" key="1">
    <citation type="submission" date="2023-10" db="EMBL/GenBank/DDBJ databases">
        <title>Complete genome sequence of a Sphingomonadaceae bacterium.</title>
        <authorList>
            <person name="Yan C."/>
        </authorList>
    </citation>
    <scope>NUCLEOTIDE SEQUENCE [LARGE SCALE GENOMIC DNA]</scope>
    <source>
        <strain evidence="1 2">SCSIO 66989</strain>
    </source>
</reference>
<dbReference type="RefSeq" id="WP_317080313.1">
    <property type="nucleotide sequence ID" value="NZ_CP136594.1"/>
</dbReference>
<evidence type="ECO:0000313" key="2">
    <source>
        <dbReference type="Proteomes" id="UP001302429"/>
    </source>
</evidence>